<evidence type="ECO:0000313" key="2">
    <source>
        <dbReference type="EMBL" id="RAJ76637.1"/>
    </source>
</evidence>
<protein>
    <submittedName>
        <fullName evidence="2">Tetratricopeptide repeat protein</fullName>
    </submittedName>
</protein>
<comment type="caution">
    <text evidence="2">The sequence shown here is derived from an EMBL/GenBank/DDBJ whole genome shotgun (WGS) entry which is preliminary data.</text>
</comment>
<dbReference type="PROSITE" id="PS50293">
    <property type="entry name" value="TPR_REGION"/>
    <property type="match status" value="1"/>
</dbReference>
<organism evidence="2 3">
    <name type="scientific">Chitinophaga dinghuensis</name>
    <dbReference type="NCBI Taxonomy" id="1539050"/>
    <lineage>
        <taxon>Bacteria</taxon>
        <taxon>Pseudomonadati</taxon>
        <taxon>Bacteroidota</taxon>
        <taxon>Chitinophagia</taxon>
        <taxon>Chitinophagales</taxon>
        <taxon>Chitinophagaceae</taxon>
        <taxon>Chitinophaga</taxon>
    </lineage>
</organism>
<dbReference type="EMBL" id="QLMA01000008">
    <property type="protein sequence ID" value="RAJ76637.1"/>
    <property type="molecule type" value="Genomic_DNA"/>
</dbReference>
<evidence type="ECO:0000313" key="3">
    <source>
        <dbReference type="Proteomes" id="UP000249819"/>
    </source>
</evidence>
<dbReference type="Proteomes" id="UP000249819">
    <property type="component" value="Unassembled WGS sequence"/>
</dbReference>
<keyword evidence="3" id="KW-1185">Reference proteome</keyword>
<dbReference type="Gene3D" id="3.40.50.1820">
    <property type="entry name" value="alpha/beta hydrolase"/>
    <property type="match status" value="1"/>
</dbReference>
<dbReference type="InterPro" id="IPR019734">
    <property type="entry name" value="TPR_rpt"/>
</dbReference>
<sequence length="220" mass="25384">MFGAYIAIRPSFWWDQGYLLRLADKSLRNDHVLNKMIFYSDVNEGMSDDKSTFHADLLKFDALINQRKIAGLDYKYVHYPEDTHMTEPVKAYYDALRFIFRQWDIPQTDPKLLNAAFIKRHYQQLSQRYGYAITPTEASITNLAMDLIADYGALYNAISLLEMNTQNYPSSANAFSLLGDAYLRNGDRSKAVVCYRKALALNPRIQNAKAMEVFISSFNK</sequence>
<dbReference type="Pfam" id="PF00515">
    <property type="entry name" value="TPR_1"/>
    <property type="match status" value="1"/>
</dbReference>
<dbReference type="Gene3D" id="1.25.40.10">
    <property type="entry name" value="Tetratricopeptide repeat domain"/>
    <property type="match status" value="1"/>
</dbReference>
<dbReference type="SUPFAM" id="SSF53474">
    <property type="entry name" value="alpha/beta-Hydrolases"/>
    <property type="match status" value="1"/>
</dbReference>
<reference evidence="2 3" key="1">
    <citation type="submission" date="2018-06" db="EMBL/GenBank/DDBJ databases">
        <title>Genomic Encyclopedia of Archaeal and Bacterial Type Strains, Phase II (KMG-II): from individual species to whole genera.</title>
        <authorList>
            <person name="Goeker M."/>
        </authorList>
    </citation>
    <scope>NUCLEOTIDE SEQUENCE [LARGE SCALE GENOMIC DNA]</scope>
    <source>
        <strain evidence="2 3">DSM 29821</strain>
    </source>
</reference>
<dbReference type="OrthoDB" id="9784036at2"/>
<gene>
    <name evidence="2" type="ORF">CLV59_108156</name>
</gene>
<dbReference type="AlphaFoldDB" id="A0A327VQJ4"/>
<name>A0A327VQJ4_9BACT</name>
<dbReference type="InterPro" id="IPR029058">
    <property type="entry name" value="AB_hydrolase_fold"/>
</dbReference>
<feature type="repeat" description="TPR" evidence="1">
    <location>
        <begin position="172"/>
        <end position="205"/>
    </location>
</feature>
<dbReference type="InterPro" id="IPR011990">
    <property type="entry name" value="TPR-like_helical_dom_sf"/>
</dbReference>
<dbReference type="PROSITE" id="PS50005">
    <property type="entry name" value="TPR"/>
    <property type="match status" value="1"/>
</dbReference>
<accession>A0A327VQJ4</accession>
<dbReference type="SUPFAM" id="SSF48452">
    <property type="entry name" value="TPR-like"/>
    <property type="match status" value="1"/>
</dbReference>
<evidence type="ECO:0000256" key="1">
    <source>
        <dbReference type="PROSITE-ProRule" id="PRU00339"/>
    </source>
</evidence>
<keyword evidence="1" id="KW-0802">TPR repeat</keyword>
<dbReference type="SMART" id="SM00028">
    <property type="entry name" value="TPR"/>
    <property type="match status" value="1"/>
</dbReference>
<proteinExistence type="predicted"/>